<feature type="compositionally biased region" description="Low complexity" evidence="1">
    <location>
        <begin position="224"/>
        <end position="247"/>
    </location>
</feature>
<feature type="compositionally biased region" description="Polar residues" evidence="1">
    <location>
        <begin position="337"/>
        <end position="346"/>
    </location>
</feature>
<feature type="compositionally biased region" description="Basic and acidic residues" evidence="1">
    <location>
        <begin position="859"/>
        <end position="886"/>
    </location>
</feature>
<dbReference type="RefSeq" id="XP_018063346.1">
    <property type="nucleotide sequence ID" value="XM_018206681.1"/>
</dbReference>
<feature type="region of interest" description="Disordered" evidence="1">
    <location>
        <begin position="828"/>
        <end position="892"/>
    </location>
</feature>
<dbReference type="Proteomes" id="UP000070700">
    <property type="component" value="Unassembled WGS sequence"/>
</dbReference>
<dbReference type="GeneID" id="28816407"/>
<feature type="compositionally biased region" description="Acidic residues" evidence="1">
    <location>
        <begin position="410"/>
        <end position="420"/>
    </location>
</feature>
<dbReference type="PANTHER" id="PTHR13992">
    <property type="entry name" value="NUCLEAR RECEPTOR CO-REPRESSOR RELATED NCOR"/>
    <property type="match status" value="1"/>
</dbReference>
<sequence>MASRPSAPYRPPSHNVGDSRRSPREPRDQSPGRYNDRNDRNDRDEYRGGSHTSERRRSIPDIRTNNNAFNSNRDNFREPMGREPTRDFPPRDTPRGPRNLIDAPTGPRASSYGSSEYRGDSRDVPYGHRDYRGDRGLSRGRGRGWRDDSRDRRDGPNFRRDDRHERGQSYRDDGRDRWGREPYNSSRRPTSPRGRGRSPTYVPREARDAPPGIEVDRARRGSRDGPLSGGSPSSDSAPFSRGYSRPPRGNRGRGRPYYDDRRSRSPDPSRTRRTQPSATPPPQVPAFGSNVSVPGPVPGVAVPTAPRYERVIRRGHGYAPSSVNLAIDNSKKEEPVTTPQSVQKSPSVVPPNDREITSEKDENETSEKSEQQIQASSPDKDPKAIAQSDRKRKAIIGKRQPKPIIRDVSDVEDSGDDLDDGYFEEEMAKVQKQIEQIRDDNPLMPREDPEAPFLTPFIEANVDEVPSSIKVLAPQPCIAPEVKQEQPQISEPLVSASILATEPSPTILGPRPTSKGKSRSATPLPSEPIAKPVSRNEAIISAMEPRPATAKRDNREGAVIPAWDPTMFLQGPSKALGKEPSSATPTATLKDTTNHSYNQTDTPMLDDKSLPPTLPMDLDGSMGGPGNLSRSRADVLVLNGRAIELDNVAIRERTTMEDSFAPTNEPLPRANANSSRRSSATPSHSKREGSSDAIGYRPIIAPRPRKPVVDNFSDDEDDQDVTVREEELEKVRPFMKTPPIDSLPNFNCVPFHEDKAFLAKMDALWTDDKINAIIIKNRKLEEDRAALEQADARVLYQRKQEEYLQYARFSNDDLAVKSREKFAKSKAKTALEAAAPQSTSIPSSGAKPEGQRRSTSRWATEHDFERVLRESEQEAKEKKEREDRAARAKTASAKEATIPAQIWSQAEWDKTAYTDNTGTVPFDRSFARLEFGEPIDPLTEEECKIFEEIYMEYPKQFSKIAEHLPGRDYKVCIQHYYAVKHTLNLKERLKKQPKKKKGRKASGKNPKSNALMADLGISIRDEVEEGQDADNGERRRPRRAAAPTWPIETPASENEVASPAPTPGRKSAAKGDTNGDAPPPKRKTKATREKGSKQTKNNQLLAAAPSTSATGQPESPVPPTVPSAEWRNRPKLYSPRSSRQLKSLVMFFPPTQRSFLSLHFPNKNVLTLLHLKDLSNNRIVGAFNKRRATGVSPSRTSSRCC</sequence>
<dbReference type="InterPro" id="IPR051571">
    <property type="entry name" value="N-CoR_corepressor"/>
</dbReference>
<dbReference type="InParanoid" id="A0A132B9E4"/>
<organism evidence="3 4">
    <name type="scientific">Mollisia scopiformis</name>
    <name type="common">Conifer needle endophyte fungus</name>
    <name type="synonym">Phialocephala scopiformis</name>
    <dbReference type="NCBI Taxonomy" id="149040"/>
    <lineage>
        <taxon>Eukaryota</taxon>
        <taxon>Fungi</taxon>
        <taxon>Dikarya</taxon>
        <taxon>Ascomycota</taxon>
        <taxon>Pezizomycotina</taxon>
        <taxon>Leotiomycetes</taxon>
        <taxon>Helotiales</taxon>
        <taxon>Mollisiaceae</taxon>
        <taxon>Mollisia</taxon>
    </lineage>
</organism>
<feature type="compositionally biased region" description="Basic residues" evidence="1">
    <location>
        <begin position="988"/>
        <end position="1002"/>
    </location>
</feature>
<feature type="compositionally biased region" description="Basic and acidic residues" evidence="1">
    <location>
        <begin position="17"/>
        <end position="60"/>
    </location>
</feature>
<dbReference type="STRING" id="149040.A0A132B9E4"/>
<proteinExistence type="predicted"/>
<dbReference type="SUPFAM" id="SSF46689">
    <property type="entry name" value="Homeodomain-like"/>
    <property type="match status" value="1"/>
</dbReference>
<feature type="region of interest" description="Disordered" evidence="1">
    <location>
        <begin position="1"/>
        <end position="420"/>
    </location>
</feature>
<dbReference type="CDD" id="cd00167">
    <property type="entry name" value="SANT"/>
    <property type="match status" value="1"/>
</dbReference>
<feature type="compositionally biased region" description="Basic and acidic residues" evidence="1">
    <location>
        <begin position="144"/>
        <end position="180"/>
    </location>
</feature>
<dbReference type="InterPro" id="IPR009057">
    <property type="entry name" value="Homeodomain-like_sf"/>
</dbReference>
<dbReference type="Gene3D" id="1.10.10.60">
    <property type="entry name" value="Homeodomain-like"/>
    <property type="match status" value="1"/>
</dbReference>
<gene>
    <name evidence="3" type="ORF">LY89DRAFT_317025</name>
</gene>
<feature type="compositionally biased region" description="Basic and acidic residues" evidence="1">
    <location>
        <begin position="256"/>
        <end position="270"/>
    </location>
</feature>
<accession>A0A132B9E4</accession>
<name>A0A132B9E4_MOLSC</name>
<evidence type="ECO:0000256" key="1">
    <source>
        <dbReference type="SAM" id="MobiDB-lite"/>
    </source>
</evidence>
<dbReference type="OrthoDB" id="10258692at2759"/>
<feature type="domain" description="SANT" evidence="2">
    <location>
        <begin position="939"/>
        <end position="984"/>
    </location>
</feature>
<evidence type="ECO:0000313" key="4">
    <source>
        <dbReference type="Proteomes" id="UP000070700"/>
    </source>
</evidence>
<dbReference type="AlphaFoldDB" id="A0A132B9E4"/>
<reference evidence="3 4" key="1">
    <citation type="submission" date="2015-10" db="EMBL/GenBank/DDBJ databases">
        <title>Full genome of DAOMC 229536 Phialocephala scopiformis, a fungal endophyte of spruce producing the potent anti-insectan compound rugulosin.</title>
        <authorList>
            <consortium name="DOE Joint Genome Institute"/>
            <person name="Walker A.K."/>
            <person name="Frasz S.L."/>
            <person name="Seifert K.A."/>
            <person name="Miller J.D."/>
            <person name="Mondo S.J."/>
            <person name="Labutti K."/>
            <person name="Lipzen A."/>
            <person name="Dockter R."/>
            <person name="Kennedy M."/>
            <person name="Grigoriev I.V."/>
            <person name="Spatafora J.W."/>
        </authorList>
    </citation>
    <scope>NUCLEOTIDE SEQUENCE [LARGE SCALE GENOMIC DNA]</scope>
    <source>
        <strain evidence="3 4">CBS 120377</strain>
    </source>
</reference>
<dbReference type="InterPro" id="IPR001005">
    <property type="entry name" value="SANT/Myb"/>
</dbReference>
<feature type="region of interest" description="Disordered" evidence="1">
    <location>
        <begin position="656"/>
        <end position="699"/>
    </location>
</feature>
<feature type="compositionally biased region" description="Basic and acidic residues" evidence="1">
    <location>
        <begin position="117"/>
        <end position="137"/>
    </location>
</feature>
<dbReference type="Pfam" id="PF00249">
    <property type="entry name" value="Myb_DNA-binding"/>
    <property type="match status" value="1"/>
</dbReference>
<dbReference type="KEGG" id="psco:LY89DRAFT_317025"/>
<feature type="region of interest" description="Disordered" evidence="1">
    <location>
        <begin position="569"/>
        <end position="627"/>
    </location>
</feature>
<dbReference type="SMART" id="SM00717">
    <property type="entry name" value="SANT"/>
    <property type="match status" value="1"/>
</dbReference>
<keyword evidence="4" id="KW-1185">Reference proteome</keyword>
<feature type="compositionally biased region" description="Low complexity" evidence="1">
    <location>
        <begin position="291"/>
        <end position="306"/>
    </location>
</feature>
<feature type="region of interest" description="Disordered" evidence="1">
    <location>
        <begin position="987"/>
        <end position="1134"/>
    </location>
</feature>
<feature type="compositionally biased region" description="Low complexity" evidence="1">
    <location>
        <begin position="669"/>
        <end position="680"/>
    </location>
</feature>
<feature type="compositionally biased region" description="Basic residues" evidence="1">
    <location>
        <begin position="390"/>
        <end position="401"/>
    </location>
</feature>
<dbReference type="EMBL" id="KQ947433">
    <property type="protein sequence ID" value="KUJ08991.1"/>
    <property type="molecule type" value="Genomic_DNA"/>
</dbReference>
<feature type="compositionally biased region" description="Basic and acidic residues" evidence="1">
    <location>
        <begin position="352"/>
        <end position="370"/>
    </location>
</feature>
<dbReference type="GO" id="GO:0034967">
    <property type="term" value="C:Set3 complex"/>
    <property type="evidence" value="ECO:0007669"/>
    <property type="project" value="TreeGrafter"/>
</dbReference>
<dbReference type="GO" id="GO:0006357">
    <property type="term" value="P:regulation of transcription by RNA polymerase II"/>
    <property type="evidence" value="ECO:0007669"/>
    <property type="project" value="TreeGrafter"/>
</dbReference>
<evidence type="ECO:0000313" key="3">
    <source>
        <dbReference type="EMBL" id="KUJ08991.1"/>
    </source>
</evidence>
<feature type="compositionally biased region" description="Low complexity" evidence="1">
    <location>
        <begin position="185"/>
        <end position="200"/>
    </location>
</feature>
<feature type="compositionally biased region" description="Polar residues" evidence="1">
    <location>
        <begin position="1094"/>
        <end position="1113"/>
    </location>
</feature>
<feature type="compositionally biased region" description="Basic and acidic residues" evidence="1">
    <location>
        <begin position="204"/>
        <end position="223"/>
    </location>
</feature>
<protein>
    <recommendedName>
        <fullName evidence="2">SANT domain-containing protein</fullName>
    </recommendedName>
</protein>
<feature type="compositionally biased region" description="Polar residues" evidence="1">
    <location>
        <begin position="581"/>
        <end position="602"/>
    </location>
</feature>
<dbReference type="InterPro" id="IPR017884">
    <property type="entry name" value="SANT_dom"/>
</dbReference>
<dbReference type="PROSITE" id="PS51293">
    <property type="entry name" value="SANT"/>
    <property type="match status" value="1"/>
</dbReference>
<feature type="region of interest" description="Disordered" evidence="1">
    <location>
        <begin position="500"/>
        <end position="555"/>
    </location>
</feature>
<feature type="compositionally biased region" description="Basic and acidic residues" evidence="1">
    <location>
        <begin position="74"/>
        <end position="95"/>
    </location>
</feature>
<dbReference type="PANTHER" id="PTHR13992:SF39">
    <property type="entry name" value="SMRTER, ISOFORM G"/>
    <property type="match status" value="1"/>
</dbReference>
<evidence type="ECO:0000259" key="2">
    <source>
        <dbReference type="PROSITE" id="PS51293"/>
    </source>
</evidence>